<dbReference type="Pfam" id="PF21743">
    <property type="entry name" value="PTM_DIR17_Tudor"/>
    <property type="match status" value="1"/>
</dbReference>
<keyword evidence="5" id="KW-1185">Reference proteome</keyword>
<comment type="caution">
    <text evidence="4">The sequence shown here is derived from an EMBL/GenBank/DDBJ whole genome shotgun (WGS) entry which is preliminary data.</text>
</comment>
<feature type="compositionally biased region" description="Basic residues" evidence="1">
    <location>
        <begin position="114"/>
        <end position="125"/>
    </location>
</feature>
<evidence type="ECO:0000313" key="5">
    <source>
        <dbReference type="Proteomes" id="UP001153069"/>
    </source>
</evidence>
<gene>
    <name evidence="4" type="ORF">SEMRO_107_G053740.1</name>
</gene>
<feature type="domain" description="PTM/DIR17-like Tudor" evidence="3">
    <location>
        <begin position="46"/>
        <end position="93"/>
    </location>
</feature>
<proteinExistence type="predicted"/>
<evidence type="ECO:0000256" key="1">
    <source>
        <dbReference type="SAM" id="MobiDB-lite"/>
    </source>
</evidence>
<protein>
    <submittedName>
        <fullName evidence="4">PHD-finger</fullName>
    </submittedName>
</protein>
<accession>A0A9N8H941</accession>
<feature type="compositionally biased region" description="Low complexity" evidence="1">
    <location>
        <begin position="126"/>
        <end position="139"/>
    </location>
</feature>
<sequence>MTVLSKPIEIGIATDDDDDEEVMIVSSPRKSKRLEHQSKQPKYKTGTAIQKLFPQGWFEGYVESFWIDDEYEDDVRLYRIEYEDGDAEDIEEGDMPPLVQFAEKDMKRQTLRQLQRKTTVKRAARKPTTTTTTTTTTTHRPAKKARGGTAKGLQTLNPDSGLWTGIFGQDKGALLQESLVEKIHANPPPPKTLPQPLHACIPLMVEFWLLLWERQMIFLEGKQTNVRVMQKHHFCNNHREIDRGTAYLRSQIMTLKQELQQQEKPLTRAIWLEQVLGMAYIYRLVNKQESFESDRNPTGGIPRLGEWTKEHEDYCREIQAERRRDNSLPSFMTRAHQAISYDEYIQLGQKCAKTIPPIAKQVHAAGSNLRKICNVLQKLGGVSSFRGWQLACDLEEARCLGPDVPDDFTLLGPGARNGLRDVFGDDVYNSHNLLDLCRHLQSSMTYCLQLVDLEFPHWGGRPVTLKVIEHALCEFNKFQRSDAGGFDSFRHRHSRASMDDKPCGECQEETTAENRARCDTCFLIVCQQCQKDQFHSIRSAEEDRHGRNCCLACHEIDELTFDD</sequence>
<evidence type="ECO:0000259" key="2">
    <source>
        <dbReference type="Pfam" id="PF18723"/>
    </source>
</evidence>
<dbReference type="InterPro" id="IPR040684">
    <property type="entry name" value="HMUDK_hel"/>
</dbReference>
<feature type="domain" description="5-hmdU DNA kinase helical" evidence="2">
    <location>
        <begin position="206"/>
        <end position="481"/>
    </location>
</feature>
<reference evidence="4" key="1">
    <citation type="submission" date="2020-06" db="EMBL/GenBank/DDBJ databases">
        <authorList>
            <consortium name="Plant Systems Biology data submission"/>
        </authorList>
    </citation>
    <scope>NUCLEOTIDE SEQUENCE</scope>
    <source>
        <strain evidence="4">D6</strain>
    </source>
</reference>
<dbReference type="Pfam" id="PF18723">
    <property type="entry name" value="HMUDK_hel"/>
    <property type="match status" value="1"/>
</dbReference>
<dbReference type="AlphaFoldDB" id="A0A9N8H941"/>
<organism evidence="4 5">
    <name type="scientific">Seminavis robusta</name>
    <dbReference type="NCBI Taxonomy" id="568900"/>
    <lineage>
        <taxon>Eukaryota</taxon>
        <taxon>Sar</taxon>
        <taxon>Stramenopiles</taxon>
        <taxon>Ochrophyta</taxon>
        <taxon>Bacillariophyta</taxon>
        <taxon>Bacillariophyceae</taxon>
        <taxon>Bacillariophycidae</taxon>
        <taxon>Naviculales</taxon>
        <taxon>Naviculaceae</taxon>
        <taxon>Seminavis</taxon>
    </lineage>
</organism>
<dbReference type="OrthoDB" id="433924at2759"/>
<evidence type="ECO:0000313" key="4">
    <source>
        <dbReference type="EMBL" id="CAB9501373.1"/>
    </source>
</evidence>
<dbReference type="InterPro" id="IPR047365">
    <property type="entry name" value="Tudor_AtPTM-like"/>
</dbReference>
<feature type="region of interest" description="Disordered" evidence="1">
    <location>
        <begin position="111"/>
        <end position="154"/>
    </location>
</feature>
<name>A0A9N8H941_9STRA</name>
<evidence type="ECO:0000259" key="3">
    <source>
        <dbReference type="Pfam" id="PF21743"/>
    </source>
</evidence>
<dbReference type="Proteomes" id="UP001153069">
    <property type="component" value="Unassembled WGS sequence"/>
</dbReference>
<dbReference type="EMBL" id="CAICTM010000106">
    <property type="protein sequence ID" value="CAB9501373.1"/>
    <property type="molecule type" value="Genomic_DNA"/>
</dbReference>